<dbReference type="EMBL" id="BLLK01000029">
    <property type="protein sequence ID" value="GFH49022.1"/>
    <property type="molecule type" value="Genomic_DNA"/>
</dbReference>
<comment type="caution">
    <text evidence="1">The sequence shown here is derived from an EMBL/GenBank/DDBJ whole genome shotgun (WGS) entry which is preliminary data.</text>
</comment>
<evidence type="ECO:0000313" key="2">
    <source>
        <dbReference type="Proteomes" id="UP001054902"/>
    </source>
</evidence>
<accession>A0AAD3H3A7</accession>
<dbReference type="Proteomes" id="UP001054902">
    <property type="component" value="Unassembled WGS sequence"/>
</dbReference>
<organism evidence="1 2">
    <name type="scientific">Chaetoceros tenuissimus</name>
    <dbReference type="NCBI Taxonomy" id="426638"/>
    <lineage>
        <taxon>Eukaryota</taxon>
        <taxon>Sar</taxon>
        <taxon>Stramenopiles</taxon>
        <taxon>Ochrophyta</taxon>
        <taxon>Bacillariophyta</taxon>
        <taxon>Coscinodiscophyceae</taxon>
        <taxon>Chaetocerotophycidae</taxon>
        <taxon>Chaetocerotales</taxon>
        <taxon>Chaetocerotaceae</taxon>
        <taxon>Chaetoceros</taxon>
    </lineage>
</organism>
<gene>
    <name evidence="1" type="ORF">CTEN210_05498</name>
</gene>
<name>A0AAD3H3A7_9STRA</name>
<evidence type="ECO:0000313" key="1">
    <source>
        <dbReference type="EMBL" id="GFH49022.1"/>
    </source>
</evidence>
<dbReference type="AlphaFoldDB" id="A0AAD3H3A7"/>
<keyword evidence="2" id="KW-1185">Reference proteome</keyword>
<sequence length="387" mass="43112">MDIEEPSPAAKTNFFATPIVDVDNLTIGDAANGNIRASSLSHKSSNKKRDSLPGTQFKRYSLLNTLKPLPGCKAHESERYKKDNHCSRESHADLDLYGVEDAGELWRILTTIGHTKIDAPQKHNSVPTTQRVKHLLFTLYNYCKTAAARGIYVPYPHLISVDSVMGSEYVSCALTDSIYENYFAMNTPLLEDLRHLFKLNPQISTMLLQHTSGFNAYHIILIQCCQVYRPAPPRSSLCLFDSDSCNAFPSKQLSISAIQKGKPRFVKECRACGSSDHLWAACPLVEIIVSDPTAKKRLLDFIPKGNIRILSTGEDNDLADPTNDDNTTVVDNTSATNDNFGQDSLENNDSFEDEFINDNAAFENVLDEGIITSVEQEYLDDEYDGTI</sequence>
<proteinExistence type="predicted"/>
<protein>
    <submittedName>
        <fullName evidence="1">Uncharacterized protein</fullName>
    </submittedName>
</protein>
<reference evidence="1 2" key="1">
    <citation type="journal article" date="2021" name="Sci. Rep.">
        <title>The genome of the diatom Chaetoceros tenuissimus carries an ancient integrated fragment of an extant virus.</title>
        <authorList>
            <person name="Hongo Y."/>
            <person name="Kimura K."/>
            <person name="Takaki Y."/>
            <person name="Yoshida Y."/>
            <person name="Baba S."/>
            <person name="Kobayashi G."/>
            <person name="Nagasaki K."/>
            <person name="Hano T."/>
            <person name="Tomaru Y."/>
        </authorList>
    </citation>
    <scope>NUCLEOTIDE SEQUENCE [LARGE SCALE GENOMIC DNA]</scope>
    <source>
        <strain evidence="1 2">NIES-3715</strain>
    </source>
</reference>